<dbReference type="InterPro" id="IPR011051">
    <property type="entry name" value="RmlC_Cupin_sf"/>
</dbReference>
<proteinExistence type="predicted"/>
<evidence type="ECO:0000259" key="2">
    <source>
        <dbReference type="PROSITE" id="PS50943"/>
    </source>
</evidence>
<organism evidence="3 4">
    <name type="scientific">Calditerrivibrio nitroreducens</name>
    <dbReference type="NCBI Taxonomy" id="477976"/>
    <lineage>
        <taxon>Bacteria</taxon>
        <taxon>Pseudomonadati</taxon>
        <taxon>Deferribacterota</taxon>
        <taxon>Deferribacteres</taxon>
        <taxon>Deferribacterales</taxon>
        <taxon>Calditerrivibrionaceae</taxon>
    </lineage>
</organism>
<evidence type="ECO:0000313" key="4">
    <source>
        <dbReference type="Proteomes" id="UP000242881"/>
    </source>
</evidence>
<dbReference type="EMBL" id="PNIN01000038">
    <property type="protein sequence ID" value="PMP71609.1"/>
    <property type="molecule type" value="Genomic_DNA"/>
</dbReference>
<dbReference type="Pfam" id="PF07883">
    <property type="entry name" value="Cupin_2"/>
    <property type="match status" value="1"/>
</dbReference>
<dbReference type="InterPro" id="IPR001387">
    <property type="entry name" value="Cro/C1-type_HTH"/>
</dbReference>
<evidence type="ECO:0000256" key="1">
    <source>
        <dbReference type="ARBA" id="ARBA00023125"/>
    </source>
</evidence>
<dbReference type="SUPFAM" id="SSF51182">
    <property type="entry name" value="RmlC-like cupins"/>
    <property type="match status" value="1"/>
</dbReference>
<dbReference type="InterPro" id="IPR013096">
    <property type="entry name" value="Cupin_2"/>
</dbReference>
<dbReference type="CDD" id="cd00093">
    <property type="entry name" value="HTH_XRE"/>
    <property type="match status" value="1"/>
</dbReference>
<dbReference type="InterPro" id="IPR010982">
    <property type="entry name" value="Lambda_DNA-bd_dom_sf"/>
</dbReference>
<dbReference type="Gene3D" id="1.10.260.40">
    <property type="entry name" value="lambda repressor-like DNA-binding domains"/>
    <property type="match status" value="1"/>
</dbReference>
<dbReference type="Pfam" id="PF12844">
    <property type="entry name" value="HTH_19"/>
    <property type="match status" value="1"/>
</dbReference>
<dbReference type="PROSITE" id="PS50943">
    <property type="entry name" value="HTH_CROC1"/>
    <property type="match status" value="1"/>
</dbReference>
<reference evidence="3 4" key="1">
    <citation type="submission" date="2018-01" db="EMBL/GenBank/DDBJ databases">
        <title>Metagenomic assembled genomes from two thermal pools in the Uzon Caldera, Kamchatka, Russia.</title>
        <authorList>
            <person name="Wilkins L."/>
            <person name="Ettinger C."/>
        </authorList>
    </citation>
    <scope>NUCLEOTIDE SEQUENCE [LARGE SCALE GENOMIC DNA]</scope>
    <source>
        <strain evidence="3">ZAV-05</strain>
    </source>
</reference>
<dbReference type="Gene3D" id="2.60.120.10">
    <property type="entry name" value="Jelly Rolls"/>
    <property type="match status" value="1"/>
</dbReference>
<dbReference type="CDD" id="cd02209">
    <property type="entry name" value="cupin_XRE_C"/>
    <property type="match status" value="1"/>
</dbReference>
<dbReference type="InterPro" id="IPR050807">
    <property type="entry name" value="TransReg_Diox_bact_type"/>
</dbReference>
<feature type="domain" description="HTH cro/C1-type" evidence="2">
    <location>
        <begin position="12"/>
        <end position="66"/>
    </location>
</feature>
<name>A0A2J6WMY8_9BACT</name>
<dbReference type="GO" id="GO:0005829">
    <property type="term" value="C:cytosol"/>
    <property type="evidence" value="ECO:0007669"/>
    <property type="project" value="TreeGrafter"/>
</dbReference>
<sequence length="200" mass="23269">MEEFNINIGERIKRLRHMRNLTLQDVANFTGFSKALISQIENNVVTPPITTLAKIAKVLNVKMVYFFEDDLDFKEYYLEKKNERKIAYREGAKHGYIYEELAHIKNNDIFESFVVTIRSEPREKKLFSHEGYEFMYILEGGIRMYLNNDVVTLEEGDSISFSSKIPHYAETLGDKDAKILSIRMKSIDIKALINQAGKDK</sequence>
<dbReference type="SMART" id="SM00530">
    <property type="entry name" value="HTH_XRE"/>
    <property type="match status" value="1"/>
</dbReference>
<dbReference type="AlphaFoldDB" id="A0A2J6WMY8"/>
<dbReference type="PANTHER" id="PTHR46797:SF19">
    <property type="entry name" value="BLL2473 PROTEIN"/>
    <property type="match status" value="1"/>
</dbReference>
<dbReference type="Proteomes" id="UP000242881">
    <property type="component" value="Unassembled WGS sequence"/>
</dbReference>
<dbReference type="SUPFAM" id="SSF47413">
    <property type="entry name" value="lambda repressor-like DNA-binding domains"/>
    <property type="match status" value="1"/>
</dbReference>
<accession>A0A2J6WMY8</accession>
<dbReference type="InterPro" id="IPR014710">
    <property type="entry name" value="RmlC-like_jellyroll"/>
</dbReference>
<dbReference type="PANTHER" id="PTHR46797">
    <property type="entry name" value="HTH-TYPE TRANSCRIPTIONAL REGULATOR"/>
    <property type="match status" value="1"/>
</dbReference>
<dbReference type="GO" id="GO:0003700">
    <property type="term" value="F:DNA-binding transcription factor activity"/>
    <property type="evidence" value="ECO:0007669"/>
    <property type="project" value="TreeGrafter"/>
</dbReference>
<protein>
    <submittedName>
        <fullName evidence="3">Transcriptional regulator</fullName>
    </submittedName>
</protein>
<gene>
    <name evidence="3" type="ORF">C0187_03675</name>
</gene>
<evidence type="ECO:0000313" key="3">
    <source>
        <dbReference type="EMBL" id="PMP71609.1"/>
    </source>
</evidence>
<comment type="caution">
    <text evidence="3">The sequence shown here is derived from an EMBL/GenBank/DDBJ whole genome shotgun (WGS) entry which is preliminary data.</text>
</comment>
<dbReference type="GO" id="GO:0003677">
    <property type="term" value="F:DNA binding"/>
    <property type="evidence" value="ECO:0007669"/>
    <property type="project" value="UniProtKB-KW"/>
</dbReference>
<keyword evidence="1" id="KW-0238">DNA-binding</keyword>